<reference evidence="1" key="1">
    <citation type="submission" date="2023-03" db="EMBL/GenBank/DDBJ databases">
        <title>Massive genome expansion in bonnet fungi (Mycena s.s.) driven by repeated elements and novel gene families across ecological guilds.</title>
        <authorList>
            <consortium name="Lawrence Berkeley National Laboratory"/>
            <person name="Harder C.B."/>
            <person name="Miyauchi S."/>
            <person name="Viragh M."/>
            <person name="Kuo A."/>
            <person name="Thoen E."/>
            <person name="Andreopoulos B."/>
            <person name="Lu D."/>
            <person name="Skrede I."/>
            <person name="Drula E."/>
            <person name="Henrissat B."/>
            <person name="Morin E."/>
            <person name="Kohler A."/>
            <person name="Barry K."/>
            <person name="LaButti K."/>
            <person name="Morin E."/>
            <person name="Salamov A."/>
            <person name="Lipzen A."/>
            <person name="Mereny Z."/>
            <person name="Hegedus B."/>
            <person name="Baldrian P."/>
            <person name="Stursova M."/>
            <person name="Weitz H."/>
            <person name="Taylor A."/>
            <person name="Grigoriev I.V."/>
            <person name="Nagy L.G."/>
            <person name="Martin F."/>
            <person name="Kauserud H."/>
        </authorList>
    </citation>
    <scope>NUCLEOTIDE SEQUENCE</scope>
    <source>
        <strain evidence="1">CBHHK182m</strain>
    </source>
</reference>
<gene>
    <name evidence="1" type="ORF">B0H16DRAFT_1862024</name>
</gene>
<comment type="caution">
    <text evidence="1">The sequence shown here is derived from an EMBL/GenBank/DDBJ whole genome shotgun (WGS) entry which is preliminary data.</text>
</comment>
<organism evidence="1 2">
    <name type="scientific">Mycena metata</name>
    <dbReference type="NCBI Taxonomy" id="1033252"/>
    <lineage>
        <taxon>Eukaryota</taxon>
        <taxon>Fungi</taxon>
        <taxon>Dikarya</taxon>
        <taxon>Basidiomycota</taxon>
        <taxon>Agaricomycotina</taxon>
        <taxon>Agaricomycetes</taxon>
        <taxon>Agaricomycetidae</taxon>
        <taxon>Agaricales</taxon>
        <taxon>Marasmiineae</taxon>
        <taxon>Mycenaceae</taxon>
        <taxon>Mycena</taxon>
    </lineage>
</organism>
<name>A0AAD7IG76_9AGAR</name>
<dbReference type="Proteomes" id="UP001215598">
    <property type="component" value="Unassembled WGS sequence"/>
</dbReference>
<accession>A0AAD7IG76</accession>
<proteinExistence type="predicted"/>
<dbReference type="AlphaFoldDB" id="A0AAD7IG76"/>
<protein>
    <submittedName>
        <fullName evidence="1">Uncharacterized protein</fullName>
    </submittedName>
</protein>
<evidence type="ECO:0000313" key="1">
    <source>
        <dbReference type="EMBL" id="KAJ7741269.1"/>
    </source>
</evidence>
<dbReference type="EMBL" id="JARKIB010000099">
    <property type="protein sequence ID" value="KAJ7741269.1"/>
    <property type="molecule type" value="Genomic_DNA"/>
</dbReference>
<sequence>MRHCQPVIKTPFALAFKLFLPDFATLESQGRHSIFQVDVCGFRHPPIPSCKRSRTTSYIVGPGLLSALNLVRNNGPSTTNDDPWGYGQATAEPTEPRVISPEEVRQLTGNAVVVNSLEDIFSFRHKDRNFQSSRLSAVESLRFTRAMFRIMLFEKTFPANNTVYIDDADTEEEVEIRTARRDFFAMFSTQHLREIYTVNSFIDSLGTWLVLPAAVLLQAYQERDPQLIESHFDSTKQIICSNAV</sequence>
<evidence type="ECO:0000313" key="2">
    <source>
        <dbReference type="Proteomes" id="UP001215598"/>
    </source>
</evidence>
<keyword evidence="2" id="KW-1185">Reference proteome</keyword>